<keyword evidence="1" id="KW-0732">Signal</keyword>
<feature type="signal peptide" evidence="1">
    <location>
        <begin position="1"/>
        <end position="39"/>
    </location>
</feature>
<name>A0A498K175_MALDO</name>
<accession>A0A498K175</accession>
<evidence type="ECO:0000313" key="3">
    <source>
        <dbReference type="Proteomes" id="UP000290289"/>
    </source>
</evidence>
<gene>
    <name evidence="2" type="ORF">DVH24_011797</name>
</gene>
<organism evidence="2 3">
    <name type="scientific">Malus domestica</name>
    <name type="common">Apple</name>
    <name type="synonym">Pyrus malus</name>
    <dbReference type="NCBI Taxonomy" id="3750"/>
    <lineage>
        <taxon>Eukaryota</taxon>
        <taxon>Viridiplantae</taxon>
        <taxon>Streptophyta</taxon>
        <taxon>Embryophyta</taxon>
        <taxon>Tracheophyta</taxon>
        <taxon>Spermatophyta</taxon>
        <taxon>Magnoliopsida</taxon>
        <taxon>eudicotyledons</taxon>
        <taxon>Gunneridae</taxon>
        <taxon>Pentapetalae</taxon>
        <taxon>rosids</taxon>
        <taxon>fabids</taxon>
        <taxon>Rosales</taxon>
        <taxon>Rosaceae</taxon>
        <taxon>Amygdaloideae</taxon>
        <taxon>Maleae</taxon>
        <taxon>Malus</taxon>
    </lineage>
</organism>
<evidence type="ECO:0000256" key="1">
    <source>
        <dbReference type="SAM" id="SignalP"/>
    </source>
</evidence>
<comment type="caution">
    <text evidence="2">The sequence shown here is derived from an EMBL/GenBank/DDBJ whole genome shotgun (WGS) entry which is preliminary data.</text>
</comment>
<reference evidence="2 3" key="1">
    <citation type="submission" date="2018-10" db="EMBL/GenBank/DDBJ databases">
        <title>A high-quality apple genome assembly.</title>
        <authorList>
            <person name="Hu J."/>
        </authorList>
    </citation>
    <scope>NUCLEOTIDE SEQUENCE [LARGE SCALE GENOMIC DNA]</scope>
    <source>
        <strain evidence="3">cv. HFTH1</strain>
        <tissue evidence="2">Young leaf</tissue>
    </source>
</reference>
<sequence length="78" mass="9011">MNVFPLGSIPWQRQLLLRTSKRCFLQSLRLLLLIFRCQANEIAYKLVGYSLTVNHDCIWIESPPDLTLDVLIEDAPLP</sequence>
<protein>
    <submittedName>
        <fullName evidence="2">Uncharacterized protein</fullName>
    </submittedName>
</protein>
<keyword evidence="3" id="KW-1185">Reference proteome</keyword>
<proteinExistence type="predicted"/>
<evidence type="ECO:0000313" key="2">
    <source>
        <dbReference type="EMBL" id="RXH99472.1"/>
    </source>
</evidence>
<dbReference type="Proteomes" id="UP000290289">
    <property type="component" value="Chromosome 5"/>
</dbReference>
<dbReference type="AlphaFoldDB" id="A0A498K175"/>
<feature type="chain" id="PRO_5019744382" evidence="1">
    <location>
        <begin position="40"/>
        <end position="78"/>
    </location>
</feature>
<dbReference type="EMBL" id="RDQH01000331">
    <property type="protein sequence ID" value="RXH99472.1"/>
    <property type="molecule type" value="Genomic_DNA"/>
</dbReference>